<evidence type="ECO:0000313" key="2">
    <source>
        <dbReference type="EMBL" id="SHL80262.1"/>
    </source>
</evidence>
<dbReference type="AlphaFoldDB" id="A0A1M7DLB0"/>
<keyword evidence="3" id="KW-1185">Reference proteome</keyword>
<evidence type="ECO:0000313" key="3">
    <source>
        <dbReference type="Proteomes" id="UP000184305"/>
    </source>
</evidence>
<feature type="transmembrane region" description="Helical" evidence="1">
    <location>
        <begin position="12"/>
        <end position="31"/>
    </location>
</feature>
<dbReference type="OrthoDB" id="6402501at2"/>
<dbReference type="CDD" id="cd01324">
    <property type="entry name" value="cbb3_Oxidase_CcoQ"/>
    <property type="match status" value="1"/>
</dbReference>
<sequence>MLFDFIDIGMVRGIGTALVLIAFTCVTLWAYSGKRAKAFDDAANLPFADEPKKQASRNETP</sequence>
<name>A0A1M7DLB0_9GAMM</name>
<keyword evidence="1" id="KW-1133">Transmembrane helix</keyword>
<dbReference type="Proteomes" id="UP000184305">
    <property type="component" value="Unassembled WGS sequence"/>
</dbReference>
<evidence type="ECO:0000256" key="1">
    <source>
        <dbReference type="SAM" id="Phobius"/>
    </source>
</evidence>
<gene>
    <name evidence="2" type="ORF">SAMN05216288_2495</name>
</gene>
<dbReference type="RefSeq" id="WP_111463437.1">
    <property type="nucleotide sequence ID" value="NZ_FRBQ01000002.1"/>
</dbReference>
<dbReference type="Pfam" id="PF05545">
    <property type="entry name" value="FixQ"/>
    <property type="match status" value="1"/>
</dbReference>
<proteinExistence type="predicted"/>
<protein>
    <submittedName>
        <fullName evidence="2">Cytochrome c oxidase cbb3-type subunit 4</fullName>
    </submittedName>
</protein>
<organism evidence="2 3">
    <name type="scientific">Phytopseudomonas punonensis</name>
    <dbReference type="NCBI Taxonomy" id="1220495"/>
    <lineage>
        <taxon>Bacteria</taxon>
        <taxon>Pseudomonadati</taxon>
        <taxon>Pseudomonadota</taxon>
        <taxon>Gammaproteobacteria</taxon>
        <taxon>Pseudomonadales</taxon>
        <taxon>Pseudomonadaceae</taxon>
        <taxon>Phytopseudomonas</taxon>
    </lineage>
</organism>
<keyword evidence="1" id="KW-0812">Transmembrane</keyword>
<accession>A0A1M7DLB0</accession>
<dbReference type="STRING" id="1220495.SAMN05216288_2495"/>
<keyword evidence="1" id="KW-0472">Membrane</keyword>
<reference evidence="3" key="1">
    <citation type="submission" date="2016-11" db="EMBL/GenBank/DDBJ databases">
        <authorList>
            <person name="Varghese N."/>
            <person name="Submissions S."/>
        </authorList>
    </citation>
    <scope>NUCLEOTIDE SEQUENCE [LARGE SCALE GENOMIC DNA]</scope>
    <source>
        <strain evidence="3">CECT 8089</strain>
    </source>
</reference>
<dbReference type="EMBL" id="FRBQ01000002">
    <property type="protein sequence ID" value="SHL80262.1"/>
    <property type="molecule type" value="Genomic_DNA"/>
</dbReference>
<dbReference type="InterPro" id="IPR008621">
    <property type="entry name" value="Cbb3-typ_cyt_oxidase_comp"/>
</dbReference>